<accession>A0AAN9M3J1</accession>
<gene>
    <name evidence="1" type="ORF">VNO77_14525</name>
</gene>
<comment type="caution">
    <text evidence="1">The sequence shown here is derived from an EMBL/GenBank/DDBJ whole genome shotgun (WGS) entry which is preliminary data.</text>
</comment>
<sequence length="171" mass="19022">MKSRRLIHSCRKLTTKPAPYQQKRSSVLSPDIIQILVLQKKDIAVVNLQLLLCTIASYSAKWCLARNLPLLLTYLINYSWTKTLAITHIRNAIHLVANTVICGRFEVTDLGSEKLASMSLALSSVSLRNLDWPERGSSLGQWSVRVSGFEDLGLNPTGTPFGKMAIKLSIN</sequence>
<evidence type="ECO:0000313" key="1">
    <source>
        <dbReference type="EMBL" id="KAK7344647.1"/>
    </source>
</evidence>
<name>A0AAN9M3J1_CANGL</name>
<dbReference type="Proteomes" id="UP001367508">
    <property type="component" value="Unassembled WGS sequence"/>
</dbReference>
<reference evidence="1 2" key="1">
    <citation type="submission" date="2024-01" db="EMBL/GenBank/DDBJ databases">
        <title>The genomes of 5 underutilized Papilionoideae crops provide insights into root nodulation and disease resistanc.</title>
        <authorList>
            <person name="Jiang F."/>
        </authorList>
    </citation>
    <scope>NUCLEOTIDE SEQUENCE [LARGE SCALE GENOMIC DNA]</scope>
    <source>
        <strain evidence="1">LVBAO_FW01</strain>
        <tissue evidence="1">Leaves</tissue>
    </source>
</reference>
<protein>
    <submittedName>
        <fullName evidence="1">Uncharacterized protein</fullName>
    </submittedName>
</protein>
<dbReference type="EMBL" id="JAYMYQ010000003">
    <property type="protein sequence ID" value="KAK7344647.1"/>
    <property type="molecule type" value="Genomic_DNA"/>
</dbReference>
<proteinExistence type="predicted"/>
<organism evidence="1 2">
    <name type="scientific">Canavalia gladiata</name>
    <name type="common">Sword bean</name>
    <name type="synonym">Dolichos gladiatus</name>
    <dbReference type="NCBI Taxonomy" id="3824"/>
    <lineage>
        <taxon>Eukaryota</taxon>
        <taxon>Viridiplantae</taxon>
        <taxon>Streptophyta</taxon>
        <taxon>Embryophyta</taxon>
        <taxon>Tracheophyta</taxon>
        <taxon>Spermatophyta</taxon>
        <taxon>Magnoliopsida</taxon>
        <taxon>eudicotyledons</taxon>
        <taxon>Gunneridae</taxon>
        <taxon>Pentapetalae</taxon>
        <taxon>rosids</taxon>
        <taxon>fabids</taxon>
        <taxon>Fabales</taxon>
        <taxon>Fabaceae</taxon>
        <taxon>Papilionoideae</taxon>
        <taxon>50 kb inversion clade</taxon>
        <taxon>NPAAA clade</taxon>
        <taxon>indigoferoid/millettioid clade</taxon>
        <taxon>Phaseoleae</taxon>
        <taxon>Canavalia</taxon>
    </lineage>
</organism>
<dbReference type="AlphaFoldDB" id="A0AAN9M3J1"/>
<evidence type="ECO:0000313" key="2">
    <source>
        <dbReference type="Proteomes" id="UP001367508"/>
    </source>
</evidence>
<keyword evidence="2" id="KW-1185">Reference proteome</keyword>